<dbReference type="EMBL" id="BLQM01000133">
    <property type="protein sequence ID" value="GMH67642.1"/>
    <property type="molecule type" value="Genomic_DNA"/>
</dbReference>
<dbReference type="AlphaFoldDB" id="A0A9W7AE04"/>
<gene>
    <name evidence="1" type="ORF">TL16_g04732</name>
</gene>
<proteinExistence type="predicted"/>
<protein>
    <submittedName>
        <fullName evidence="1">Uncharacterized protein</fullName>
    </submittedName>
</protein>
<sequence length="151" mass="16585">MSDLLCGQILSSSPDSVAMSIDGDTMCMPPPLDVDTEARCDKSVLTSRYAGYKLTTDRSYLQRLGYVKAEEKPAVVEKKKRYTGYKLTTDRSYLKKLGWTGGDNESKTESKGNTYLSLTGGKKRYGGYKLTTDRSYLKRLGYMGGKVGGGG</sequence>
<comment type="caution">
    <text evidence="1">The sequence shown here is derived from an EMBL/GenBank/DDBJ whole genome shotgun (WGS) entry which is preliminary data.</text>
</comment>
<evidence type="ECO:0000313" key="1">
    <source>
        <dbReference type="EMBL" id="GMH67642.1"/>
    </source>
</evidence>
<organism evidence="1 2">
    <name type="scientific">Triparma laevis f. inornata</name>
    <dbReference type="NCBI Taxonomy" id="1714386"/>
    <lineage>
        <taxon>Eukaryota</taxon>
        <taxon>Sar</taxon>
        <taxon>Stramenopiles</taxon>
        <taxon>Ochrophyta</taxon>
        <taxon>Bolidophyceae</taxon>
        <taxon>Parmales</taxon>
        <taxon>Triparmaceae</taxon>
        <taxon>Triparma</taxon>
    </lineage>
</organism>
<accession>A0A9W7AE04</accession>
<dbReference type="Proteomes" id="UP001162640">
    <property type="component" value="Unassembled WGS sequence"/>
</dbReference>
<reference evidence="2" key="1">
    <citation type="journal article" date="2023" name="Commun. Biol.">
        <title>Genome analysis of Parmales, the sister group of diatoms, reveals the evolutionary specialization of diatoms from phago-mixotrophs to photoautotrophs.</title>
        <authorList>
            <person name="Ban H."/>
            <person name="Sato S."/>
            <person name="Yoshikawa S."/>
            <person name="Yamada K."/>
            <person name="Nakamura Y."/>
            <person name="Ichinomiya M."/>
            <person name="Sato N."/>
            <person name="Blanc-Mathieu R."/>
            <person name="Endo H."/>
            <person name="Kuwata A."/>
            <person name="Ogata H."/>
        </authorList>
    </citation>
    <scope>NUCLEOTIDE SEQUENCE [LARGE SCALE GENOMIC DNA]</scope>
</reference>
<name>A0A9W7AE04_9STRA</name>
<evidence type="ECO:0000313" key="2">
    <source>
        <dbReference type="Proteomes" id="UP001162640"/>
    </source>
</evidence>